<feature type="region of interest" description="Disordered" evidence="3">
    <location>
        <begin position="241"/>
        <end position="274"/>
    </location>
</feature>
<evidence type="ECO:0000313" key="8">
    <source>
        <dbReference type="Proteomes" id="UP000321570"/>
    </source>
</evidence>
<keyword evidence="4" id="KW-1133">Transmembrane helix</keyword>
<dbReference type="InterPro" id="IPR026512">
    <property type="entry name" value="RGS7BP/RGS9BP"/>
</dbReference>
<evidence type="ECO:0000313" key="9">
    <source>
        <dbReference type="WBParaSite" id="HDID_0000066901-mRNA-1"/>
    </source>
</evidence>
<organism evidence="9">
    <name type="scientific">Hymenolepis diminuta</name>
    <name type="common">Rat tapeworm</name>
    <dbReference type="NCBI Taxonomy" id="6216"/>
    <lineage>
        <taxon>Eukaryota</taxon>
        <taxon>Metazoa</taxon>
        <taxon>Spiralia</taxon>
        <taxon>Lophotrochozoa</taxon>
        <taxon>Platyhelminthes</taxon>
        <taxon>Cestoda</taxon>
        <taxon>Eucestoda</taxon>
        <taxon>Cyclophyllidea</taxon>
        <taxon>Hymenolepididae</taxon>
        <taxon>Hymenolepis</taxon>
    </lineage>
</organism>
<evidence type="ECO:0000256" key="4">
    <source>
        <dbReference type="SAM" id="Phobius"/>
    </source>
</evidence>
<feature type="transmembrane region" description="Helical" evidence="4">
    <location>
        <begin position="477"/>
        <end position="502"/>
    </location>
</feature>
<accession>A0A0R3S8Z4</accession>
<reference evidence="9" key="1">
    <citation type="submission" date="2017-02" db="UniProtKB">
        <authorList>
            <consortium name="WormBaseParasite"/>
        </authorList>
    </citation>
    <scope>IDENTIFICATION</scope>
</reference>
<keyword evidence="4" id="KW-0472">Membrane</keyword>
<name>A0A0R3S8Z4_HYMDI</name>
<dbReference type="PANTHER" id="PTHR21029">
    <property type="entry name" value="R-SEVEN BINDING PROTEIN (R7BP) HOMOLOG"/>
    <property type="match status" value="1"/>
</dbReference>
<evidence type="ECO:0000313" key="5">
    <source>
        <dbReference type="EMBL" id="VDL17280.1"/>
    </source>
</evidence>
<sequence>MSNLDPENPQGGIETSRDEEEVHLRSSGGAPVTSSPSSCRRASSSKLTSAPPPVLIHGWLLSFSHYMAIYSMLIARLGTRCDCRKLRAKSEVVRRRSVNYARKCQESLLPIVDKVGVSLLGLPSTSTNPNTANQLNRRGSRKPNLEDYYHLFFLHCTCLEFFISQLLRTAQLFQCFSLNIGRSLTSSLVAPPPNFIYSGLAEVERPKKKRSQLLQRRNRDDQNTFVNDSLSGIELDLASRTSYGQSGDHDNHSNDHPHNAPSASVTIQEPQPSGSTGIIKTFSSLYCKTTPVHIPSSPSKHPSLRAVGGECRKKFSPPASSSSHGEHKKRIVETDSECFEKLMNDIRTIHGMIKEIEVCVPMHPWKQRRKQSSKSDAVQDEDIFEDLECFNEEDEDLDNQNEEEEIGVVQEIQRIPFPSQFCYRNSKWLRLQRHWQNARLIEAMRKRRFRRGSPGYEEKSQEDDETILSKRIRRRQYICLSCIIAISIGLFGSALGSCIYLLA</sequence>
<protein>
    <submittedName>
        <fullName evidence="5 9">Uncharacterized protein</fullName>
    </submittedName>
</protein>
<keyword evidence="2" id="KW-0734">Signal transduction inhibitor</keyword>
<dbReference type="WBParaSite" id="HDID_0000066901-mRNA-1">
    <property type="protein sequence ID" value="HDID_0000066901-mRNA-1"/>
    <property type="gene ID" value="HDID_0000066901"/>
</dbReference>
<comment type="similarity">
    <text evidence="1">Belongs to the RGS7BP/RGS9BP family.</text>
</comment>
<feature type="compositionally biased region" description="Polar residues" evidence="3">
    <location>
        <begin position="261"/>
        <end position="274"/>
    </location>
</feature>
<gene>
    <name evidence="5" type="ORF">HDID_LOCUS670</name>
    <name evidence="6" type="ORF">WMSIL1_LOCUS12216</name>
</gene>
<feature type="compositionally biased region" description="Low complexity" evidence="3">
    <location>
        <begin position="34"/>
        <end position="49"/>
    </location>
</feature>
<dbReference type="AlphaFoldDB" id="A0A0R3S8Z4"/>
<feature type="compositionally biased region" description="Basic and acidic residues" evidence="3">
    <location>
        <begin position="247"/>
        <end position="258"/>
    </location>
</feature>
<keyword evidence="8" id="KW-1185">Reference proteome</keyword>
<evidence type="ECO:0000313" key="7">
    <source>
        <dbReference type="Proteomes" id="UP000274504"/>
    </source>
</evidence>
<feature type="region of interest" description="Disordered" evidence="3">
    <location>
        <begin position="1"/>
        <end position="49"/>
    </location>
</feature>
<evidence type="ECO:0000313" key="6">
    <source>
        <dbReference type="EMBL" id="VUZ54058.1"/>
    </source>
</evidence>
<reference evidence="5 7" key="2">
    <citation type="submission" date="2018-11" db="EMBL/GenBank/DDBJ databases">
        <authorList>
            <consortium name="Pathogen Informatics"/>
        </authorList>
    </citation>
    <scope>NUCLEOTIDE SEQUENCE [LARGE SCALE GENOMIC DNA]</scope>
</reference>
<dbReference type="GO" id="GO:0009968">
    <property type="term" value="P:negative regulation of signal transduction"/>
    <property type="evidence" value="ECO:0007669"/>
    <property type="project" value="UniProtKB-KW"/>
</dbReference>
<feature type="region of interest" description="Disordered" evidence="3">
    <location>
        <begin position="207"/>
        <end position="226"/>
    </location>
</feature>
<dbReference type="OrthoDB" id="6271499at2759"/>
<reference evidence="6 8" key="3">
    <citation type="submission" date="2019-07" db="EMBL/GenBank/DDBJ databases">
        <authorList>
            <person name="Jastrzebski P J."/>
            <person name="Paukszto L."/>
            <person name="Jastrzebski P J."/>
        </authorList>
    </citation>
    <scope>NUCLEOTIDE SEQUENCE [LARGE SCALE GENOMIC DNA]</scope>
    <source>
        <strain evidence="6 8">WMS-il1</strain>
    </source>
</reference>
<dbReference type="Proteomes" id="UP000321570">
    <property type="component" value="Unassembled WGS sequence"/>
</dbReference>
<dbReference type="EMBL" id="CABIJS010000599">
    <property type="protein sequence ID" value="VUZ54058.1"/>
    <property type="molecule type" value="Genomic_DNA"/>
</dbReference>
<evidence type="ECO:0000256" key="2">
    <source>
        <dbReference type="ARBA" id="ARBA00022700"/>
    </source>
</evidence>
<proteinExistence type="inferred from homology"/>
<dbReference type="Proteomes" id="UP000274504">
    <property type="component" value="Unassembled WGS sequence"/>
</dbReference>
<evidence type="ECO:0000256" key="3">
    <source>
        <dbReference type="SAM" id="MobiDB-lite"/>
    </source>
</evidence>
<keyword evidence="4" id="KW-0812">Transmembrane</keyword>
<feature type="transmembrane region" description="Helical" evidence="4">
    <location>
        <begin position="54"/>
        <end position="75"/>
    </location>
</feature>
<dbReference type="EMBL" id="UYSG01000093">
    <property type="protein sequence ID" value="VDL17280.1"/>
    <property type="molecule type" value="Genomic_DNA"/>
</dbReference>
<evidence type="ECO:0000256" key="1">
    <source>
        <dbReference type="ARBA" id="ARBA00007457"/>
    </source>
</evidence>